<name>A0A369VRW1_9SPHN</name>
<dbReference type="OrthoDB" id="5124200at2"/>
<evidence type="ECO:0000259" key="1">
    <source>
        <dbReference type="Pfam" id="PF22653"/>
    </source>
</evidence>
<dbReference type="EMBL" id="QQNB01000005">
    <property type="protein sequence ID" value="RDE04247.1"/>
    <property type="molecule type" value="Genomic_DNA"/>
</dbReference>
<comment type="caution">
    <text evidence="2">The sequence shown here is derived from an EMBL/GenBank/DDBJ whole genome shotgun (WGS) entry which is preliminary data.</text>
</comment>
<dbReference type="AlphaFoldDB" id="A0A369VRW1"/>
<evidence type="ECO:0000313" key="2">
    <source>
        <dbReference type="EMBL" id="RDE04247.1"/>
    </source>
</evidence>
<dbReference type="RefSeq" id="WP_114688920.1">
    <property type="nucleotide sequence ID" value="NZ_QQNB01000005.1"/>
</dbReference>
<evidence type="ECO:0000313" key="3">
    <source>
        <dbReference type="Proteomes" id="UP000253918"/>
    </source>
</evidence>
<keyword evidence="3" id="KW-1185">Reference proteome</keyword>
<feature type="domain" description="DUF7007" evidence="1">
    <location>
        <begin position="8"/>
        <end position="127"/>
    </location>
</feature>
<dbReference type="Proteomes" id="UP000253918">
    <property type="component" value="Unassembled WGS sequence"/>
</dbReference>
<accession>A0A369VRW1</accession>
<dbReference type="Pfam" id="PF22653">
    <property type="entry name" value="DUF7007"/>
    <property type="match status" value="1"/>
</dbReference>
<proteinExistence type="predicted"/>
<protein>
    <recommendedName>
        <fullName evidence="1">DUF7007 domain-containing protein</fullName>
    </recommendedName>
</protein>
<gene>
    <name evidence="2" type="ORF">DVW87_16565</name>
</gene>
<organism evidence="2 3">
    <name type="scientific">Sphingomonas aracearum</name>
    <dbReference type="NCBI Taxonomy" id="2283317"/>
    <lineage>
        <taxon>Bacteria</taxon>
        <taxon>Pseudomonadati</taxon>
        <taxon>Pseudomonadota</taxon>
        <taxon>Alphaproteobacteria</taxon>
        <taxon>Sphingomonadales</taxon>
        <taxon>Sphingomonadaceae</taxon>
        <taxon>Sphingomonas</taxon>
    </lineage>
</organism>
<reference evidence="2 3" key="1">
    <citation type="submission" date="2018-07" db="EMBL/GenBank/DDBJ databases">
        <title>a novel species of Sphingomonas isolated from the rhizosphere soil of Araceae plant.</title>
        <authorList>
            <person name="Zhiyong W."/>
            <person name="Qinglan Z."/>
            <person name="Zhiwei F."/>
            <person name="Ding X."/>
            <person name="Gejiao W."/>
            <person name="Shixue Z."/>
        </authorList>
    </citation>
    <scope>NUCLEOTIDE SEQUENCE [LARGE SCALE GENOMIC DNA]</scope>
    <source>
        <strain evidence="2 3">WZY 27</strain>
    </source>
</reference>
<sequence length="200" mass="21713">MPFATSPQPRESLWGVIETAEQVLPGIWRVETSTHGGLVLSDDRQAAMPDALRHDAPQYEEDVLWSLPVLAFEAEFANAAAVGTSTMLQLAHDIARNWRPDAYAAFTGTAIEPRDSHVMRRRAAYEALIGSVVVTSASGSWAEWVPEGKVGVVGRKVASVDYLGWPTYEGPEHRGLVAADRYDSGKSPNAFAALDVEPLP</sequence>
<dbReference type="InterPro" id="IPR054276">
    <property type="entry name" value="DUF7007"/>
</dbReference>